<organism evidence="1">
    <name type="scientific">Cacopsylla melanoneura</name>
    <dbReference type="NCBI Taxonomy" id="428564"/>
    <lineage>
        <taxon>Eukaryota</taxon>
        <taxon>Metazoa</taxon>
        <taxon>Ecdysozoa</taxon>
        <taxon>Arthropoda</taxon>
        <taxon>Hexapoda</taxon>
        <taxon>Insecta</taxon>
        <taxon>Pterygota</taxon>
        <taxon>Neoptera</taxon>
        <taxon>Paraneoptera</taxon>
        <taxon>Hemiptera</taxon>
        <taxon>Sternorrhyncha</taxon>
        <taxon>Psylloidea</taxon>
        <taxon>Psyllidae</taxon>
        <taxon>Psyllinae</taxon>
        <taxon>Cacopsylla</taxon>
    </lineage>
</organism>
<reference evidence="1" key="1">
    <citation type="submission" date="2021-05" db="EMBL/GenBank/DDBJ databases">
        <authorList>
            <person name="Alioto T."/>
            <person name="Alioto T."/>
            <person name="Gomez Garrido J."/>
        </authorList>
    </citation>
    <scope>NUCLEOTIDE SEQUENCE</scope>
</reference>
<dbReference type="EMBL" id="HBUF01222304">
    <property type="protein sequence ID" value="CAG6669944.1"/>
    <property type="molecule type" value="Transcribed_RNA"/>
</dbReference>
<proteinExistence type="predicted"/>
<dbReference type="AlphaFoldDB" id="A0A8D8SLX9"/>
<evidence type="ECO:0000313" key="1">
    <source>
        <dbReference type="EMBL" id="CAG6669944.1"/>
    </source>
</evidence>
<name>A0A8D8SLX9_9HEMI</name>
<sequence>MVFFSVEKDLESYNKHFICKLKSLITLFAKRELESSTKGSTNIIFVKRPKENLEVVLKNLHVQSSYLPKDNLKVPLKSLRNHPIFSNRAEKVFLSFKPLKQKCQKVILGYQIYSSLFPALYWKQWVHFLLDLPTWLMWSV</sequence>
<protein>
    <submittedName>
        <fullName evidence="1">Uncharacterized protein</fullName>
    </submittedName>
</protein>
<accession>A0A8D8SLX9</accession>